<protein>
    <submittedName>
        <fullName evidence="1">p41</fullName>
    </submittedName>
</protein>
<dbReference type="RefSeq" id="NP_203455.1">
    <property type="nucleotide sequence ID" value="NC_003085.1"/>
</dbReference>
<dbReference type="Proteomes" id="UP000002093">
    <property type="component" value="Segment"/>
</dbReference>
<keyword evidence="2" id="KW-1185">Reference proteome</keyword>
<dbReference type="EMBL" id="AF396866">
    <property type="protein sequence ID" value="AAK94376.1"/>
    <property type="molecule type" value="Genomic_DNA"/>
</dbReference>
<organism evidence="1 2">
    <name type="scientific">Myxococcus phage Mx8</name>
    <dbReference type="NCBI Taxonomy" id="49964"/>
    <lineage>
        <taxon>Viruses</taxon>
        <taxon>Duplodnaviria</taxon>
        <taxon>Heunggongvirae</taxon>
        <taxon>Uroviricota</taxon>
        <taxon>Caudoviricetes</taxon>
        <taxon>Myxoctovirus</taxon>
        <taxon>Myxoctovirus Mx8</taxon>
    </lineage>
</organism>
<reference evidence="1 2" key="1">
    <citation type="submission" date="2001-06" db="EMBL/GenBank/DDBJ databases">
        <title>Genome organization of temperate Myxococcus phage Mx8.</title>
        <authorList>
            <person name="Youderian P."/>
            <person name="Walthers D."/>
            <person name="Salmi D."/>
            <person name="Magrini V."/>
            <person name="Hartzell P.L."/>
        </authorList>
    </citation>
    <scope>NUCLEOTIDE SEQUENCE [LARGE SCALE GENOMIC DNA]</scope>
</reference>
<name>Q94MS8_9CAUD</name>
<proteinExistence type="predicted"/>
<sequence length="99" mass="11526">MACNPVDCVVDGCLRPARRSGLCWGHLKRRQRGPQGTELRERGLAPKARFLEAVYDLVEVDASDKRQWELAWKRLRMAAYRYVRADKVTDPRRKKRQSG</sequence>
<accession>Q94MS8</accession>
<evidence type="ECO:0000313" key="1">
    <source>
        <dbReference type="EMBL" id="AAK94376.1"/>
    </source>
</evidence>
<dbReference type="KEGG" id="vg:921741"/>
<evidence type="ECO:0000313" key="2">
    <source>
        <dbReference type="Proteomes" id="UP000002093"/>
    </source>
</evidence>
<dbReference type="GeneID" id="921741"/>